<dbReference type="Pfam" id="PF04564">
    <property type="entry name" value="U-box"/>
    <property type="match status" value="1"/>
</dbReference>
<accession>A0A150GQC5</accession>
<feature type="domain" description="U-box" evidence="1">
    <location>
        <begin position="78"/>
        <end position="124"/>
    </location>
</feature>
<dbReference type="GO" id="GO:0004842">
    <property type="term" value="F:ubiquitin-protein transferase activity"/>
    <property type="evidence" value="ECO:0007669"/>
    <property type="project" value="InterPro"/>
</dbReference>
<dbReference type="Proteomes" id="UP000075714">
    <property type="component" value="Unassembled WGS sequence"/>
</dbReference>
<name>A0A150GQC5_GONPE</name>
<dbReference type="OrthoDB" id="552263at2759"/>
<organism evidence="2 3">
    <name type="scientific">Gonium pectorale</name>
    <name type="common">Green alga</name>
    <dbReference type="NCBI Taxonomy" id="33097"/>
    <lineage>
        <taxon>Eukaryota</taxon>
        <taxon>Viridiplantae</taxon>
        <taxon>Chlorophyta</taxon>
        <taxon>core chlorophytes</taxon>
        <taxon>Chlorophyceae</taxon>
        <taxon>CS clade</taxon>
        <taxon>Chlamydomonadales</taxon>
        <taxon>Volvocaceae</taxon>
        <taxon>Gonium</taxon>
    </lineage>
</organism>
<evidence type="ECO:0000313" key="3">
    <source>
        <dbReference type="Proteomes" id="UP000075714"/>
    </source>
</evidence>
<sequence length="133" mass="14971">MSDPVLDPGDHQGRCVERSAFEEHQRRHGVRPLTGLAPLPEVRTYDSLRVHIEGFLEENALSEDVKTDGWLDIRCDEVPASFFCPLSRCMVQDPVVDRNDPRVTWERAAIARHLEVAGGVNPLTDLGEDDLKL</sequence>
<proteinExistence type="predicted"/>
<keyword evidence="3" id="KW-1185">Reference proteome</keyword>
<dbReference type="AlphaFoldDB" id="A0A150GQC5"/>
<dbReference type="InterPro" id="IPR003613">
    <property type="entry name" value="Ubox_domain"/>
</dbReference>
<dbReference type="Gene3D" id="3.30.40.10">
    <property type="entry name" value="Zinc/RING finger domain, C3HC4 (zinc finger)"/>
    <property type="match status" value="1"/>
</dbReference>
<evidence type="ECO:0000259" key="1">
    <source>
        <dbReference type="Pfam" id="PF04564"/>
    </source>
</evidence>
<evidence type="ECO:0000313" key="2">
    <source>
        <dbReference type="EMBL" id="KXZ52001.1"/>
    </source>
</evidence>
<dbReference type="EMBL" id="LSYV01000011">
    <property type="protein sequence ID" value="KXZ52001.1"/>
    <property type="molecule type" value="Genomic_DNA"/>
</dbReference>
<comment type="caution">
    <text evidence="2">The sequence shown here is derived from an EMBL/GenBank/DDBJ whole genome shotgun (WGS) entry which is preliminary data.</text>
</comment>
<gene>
    <name evidence="2" type="ORF">GPECTOR_10g1023</name>
</gene>
<protein>
    <recommendedName>
        <fullName evidence="1">U-box domain-containing protein</fullName>
    </recommendedName>
</protein>
<dbReference type="InterPro" id="IPR013083">
    <property type="entry name" value="Znf_RING/FYVE/PHD"/>
</dbReference>
<dbReference type="SUPFAM" id="SSF57850">
    <property type="entry name" value="RING/U-box"/>
    <property type="match status" value="1"/>
</dbReference>
<dbReference type="GO" id="GO:0016567">
    <property type="term" value="P:protein ubiquitination"/>
    <property type="evidence" value="ECO:0007669"/>
    <property type="project" value="InterPro"/>
</dbReference>
<reference evidence="3" key="1">
    <citation type="journal article" date="2016" name="Nat. Commun.">
        <title>The Gonium pectorale genome demonstrates co-option of cell cycle regulation during the evolution of multicellularity.</title>
        <authorList>
            <person name="Hanschen E.R."/>
            <person name="Marriage T.N."/>
            <person name="Ferris P.J."/>
            <person name="Hamaji T."/>
            <person name="Toyoda A."/>
            <person name="Fujiyama A."/>
            <person name="Neme R."/>
            <person name="Noguchi H."/>
            <person name="Minakuchi Y."/>
            <person name="Suzuki M."/>
            <person name="Kawai-Toyooka H."/>
            <person name="Smith D.R."/>
            <person name="Sparks H."/>
            <person name="Anderson J."/>
            <person name="Bakaric R."/>
            <person name="Luria V."/>
            <person name="Karger A."/>
            <person name="Kirschner M.W."/>
            <person name="Durand P.M."/>
            <person name="Michod R.E."/>
            <person name="Nozaki H."/>
            <person name="Olson B.J."/>
        </authorList>
    </citation>
    <scope>NUCLEOTIDE SEQUENCE [LARGE SCALE GENOMIC DNA]</scope>
    <source>
        <strain evidence="3">NIES-2863</strain>
    </source>
</reference>